<accession>A0ABZ2BAS6</accession>
<reference evidence="2" key="1">
    <citation type="submission" date="2023-08" db="EMBL/GenBank/DDBJ databases">
        <title>Complete genome sequence of Sinorhizobium chiapanecum ITTG S70 isolated from Acaciella angustissima nodules in Chiapas-Mexico.</title>
        <authorList>
            <person name="Rincon-Rosales R."/>
            <person name="Rogel M.A."/>
            <person name="Rincon-Medina C.I."/>
            <person name="Guerrero G."/>
            <person name="Manzano-Gomez L.A."/>
            <person name="Lopez-Lopez A."/>
            <person name="Rincon Molina F.A."/>
            <person name="Martinez-Romero E."/>
        </authorList>
    </citation>
    <scope>NUCLEOTIDE SEQUENCE</scope>
    <source>
        <strain evidence="2">ITTG S70</strain>
    </source>
</reference>
<dbReference type="RefSeq" id="WP_331373786.1">
    <property type="nucleotide sequence ID" value="NZ_CP133148.1"/>
</dbReference>
<evidence type="ECO:0000313" key="2">
    <source>
        <dbReference type="EMBL" id="WVT04625.1"/>
    </source>
</evidence>
<protein>
    <recommendedName>
        <fullName evidence="4">Portal protein</fullName>
    </recommendedName>
</protein>
<name>A0ABZ2BAS6_9HYPH</name>
<evidence type="ECO:0008006" key="4">
    <source>
        <dbReference type="Google" id="ProtNLM"/>
    </source>
</evidence>
<dbReference type="EMBL" id="CP133148">
    <property type="protein sequence ID" value="WVT04625.1"/>
    <property type="molecule type" value="Genomic_DNA"/>
</dbReference>
<proteinExistence type="predicted"/>
<dbReference type="Proteomes" id="UP001432360">
    <property type="component" value="Chromosome"/>
</dbReference>
<evidence type="ECO:0000313" key="3">
    <source>
        <dbReference type="Proteomes" id="UP001432360"/>
    </source>
</evidence>
<evidence type="ECO:0000256" key="1">
    <source>
        <dbReference type="SAM" id="MobiDB-lite"/>
    </source>
</evidence>
<gene>
    <name evidence="2" type="ORF">RB548_04225</name>
</gene>
<organism evidence="2 3">
    <name type="scientific">Sinorhizobium chiapasense</name>
    <dbReference type="NCBI Taxonomy" id="501572"/>
    <lineage>
        <taxon>Bacteria</taxon>
        <taxon>Pseudomonadati</taxon>
        <taxon>Pseudomonadota</taxon>
        <taxon>Alphaproteobacteria</taxon>
        <taxon>Hyphomicrobiales</taxon>
        <taxon>Rhizobiaceae</taxon>
        <taxon>Sinorhizobium/Ensifer group</taxon>
        <taxon>Sinorhizobium</taxon>
    </lineage>
</organism>
<sequence length="746" mass="83379">MFDLAATDGSVRRKRYQSPIPDLPAPTRPIRGNALDSNKMQALHHRLLGLYTGELDRQAENRRDMAIDEDFYDSIQWSEDDKQTLEDRGQVPLVFNVTATTIDWVIGTEKRSRTDYKILPRRAEDAKPAERKSELLKYLSDVNRTPFRISEAFEDSAKVGVGWLEDGYQGDDEGEPLFTRRENWRNMLWDSTAIEKDLSDGRYIYRSKWLDIDVALAMFPKRKALLARSVDDANNFGTIDAYGDEAMDTPEIENTGQGTTTSSFTNDRVDGYQRQRVRVIEAWFRIPEKTARIAGGTFAGEIFDPYSSGHVDAVEQGDGEVIEKVSMRMYVALFTTAGMLWLSPSPYRHNRFPFTPIWNKRRGRDGMPYGMVRNIRDIQSDINKRASKALHILSTNKVIMDEGAVEDVNGLLDEVARPDSLIVKKQGKELQINADRELGQWHLELMSRNISMLQQVGGVTDENLGRTTNAVSGRAIIARQEQGSLATAGLFDNLRFAMQVRGEKELANVEQFMSEEKKFRITNKRGSPEFVTVNDGLPENDIVRTKADFVIDEEDWRATVRQAQVESLMELLGKLAPVNPQIAVVMLDLIIESMDIPNRDELVKRIRKVTGMTDPDQEEGGPEEQAKAQAEAMQQQMTMRAATADIAKKEADAAKTIAQAKEIEAKVASINVSAQKTALDAAGAAIAIPSLADIADVVLHEAGFVSRTETEQNMRAAAEQAAAAQQAQQQQQQPAPPQQQGAIGLG</sequence>
<feature type="region of interest" description="Disordered" evidence="1">
    <location>
        <begin position="1"/>
        <end position="29"/>
    </location>
</feature>
<dbReference type="InterPro" id="IPR032427">
    <property type="entry name" value="P22_portal"/>
</dbReference>
<dbReference type="Pfam" id="PF16510">
    <property type="entry name" value="P22_portal"/>
    <property type="match status" value="1"/>
</dbReference>
<feature type="region of interest" description="Disordered" evidence="1">
    <location>
        <begin position="709"/>
        <end position="746"/>
    </location>
</feature>
<feature type="compositionally biased region" description="Low complexity" evidence="1">
    <location>
        <begin position="716"/>
        <end position="733"/>
    </location>
</feature>
<keyword evidence="3" id="KW-1185">Reference proteome</keyword>